<feature type="transmembrane region" description="Helical" evidence="11">
    <location>
        <begin position="126"/>
        <end position="148"/>
    </location>
</feature>
<dbReference type="STRING" id="930990.A0A067MQ95"/>
<protein>
    <recommendedName>
        <fullName evidence="14">Aquaporin</fullName>
    </recommendedName>
</protein>
<dbReference type="Proteomes" id="UP000027195">
    <property type="component" value="Unassembled WGS sequence"/>
</dbReference>
<reference evidence="13" key="1">
    <citation type="journal article" date="2014" name="Proc. Natl. Acad. Sci. U.S.A.">
        <title>Extensive sampling of basidiomycete genomes demonstrates inadequacy of the white-rot/brown-rot paradigm for wood decay fungi.</title>
        <authorList>
            <person name="Riley R."/>
            <person name="Salamov A.A."/>
            <person name="Brown D.W."/>
            <person name="Nagy L.G."/>
            <person name="Floudas D."/>
            <person name="Held B.W."/>
            <person name="Levasseur A."/>
            <person name="Lombard V."/>
            <person name="Morin E."/>
            <person name="Otillar R."/>
            <person name="Lindquist E.A."/>
            <person name="Sun H."/>
            <person name="LaButti K.M."/>
            <person name="Schmutz J."/>
            <person name="Jabbour D."/>
            <person name="Luo H."/>
            <person name="Baker S.E."/>
            <person name="Pisabarro A.G."/>
            <person name="Walton J.D."/>
            <person name="Blanchette R.A."/>
            <person name="Henrissat B."/>
            <person name="Martin F."/>
            <person name="Cullen D."/>
            <person name="Hibbett D.S."/>
            <person name="Grigoriev I.V."/>
        </authorList>
    </citation>
    <scope>NUCLEOTIDE SEQUENCE [LARGE SCALE GENOMIC DNA]</scope>
    <source>
        <strain evidence="13">FD-172 SS1</strain>
    </source>
</reference>
<keyword evidence="6 11" id="KW-1133">Transmembrane helix</keyword>
<evidence type="ECO:0000256" key="11">
    <source>
        <dbReference type="SAM" id="Phobius"/>
    </source>
</evidence>
<feature type="transmembrane region" description="Helical" evidence="11">
    <location>
        <begin position="50"/>
        <end position="70"/>
    </location>
</feature>
<evidence type="ECO:0000256" key="5">
    <source>
        <dbReference type="ARBA" id="ARBA00022737"/>
    </source>
</evidence>
<dbReference type="Pfam" id="PF00230">
    <property type="entry name" value="MIP"/>
    <property type="match status" value="1"/>
</dbReference>
<evidence type="ECO:0000256" key="1">
    <source>
        <dbReference type="ARBA" id="ARBA00004141"/>
    </source>
</evidence>
<gene>
    <name evidence="12" type="ORF">BOTBODRAFT_185317</name>
</gene>
<comment type="catalytic activity">
    <reaction evidence="8">
        <text>H2O(in) = H2O(out)</text>
        <dbReference type="Rhea" id="RHEA:29667"/>
        <dbReference type="ChEBI" id="CHEBI:15377"/>
    </reaction>
</comment>
<dbReference type="SUPFAM" id="SSF81338">
    <property type="entry name" value="Aquaporin-like"/>
    <property type="match status" value="1"/>
</dbReference>
<dbReference type="PANTHER" id="PTHR43829">
    <property type="entry name" value="AQUAPORIN OR AQUAGLYCEROPORIN RELATED"/>
    <property type="match status" value="1"/>
</dbReference>
<keyword evidence="7 11" id="KW-0472">Membrane</keyword>
<feature type="transmembrane region" description="Helical" evidence="11">
    <location>
        <begin position="261"/>
        <end position="282"/>
    </location>
</feature>
<comment type="subcellular location">
    <subcellularLocation>
        <location evidence="1">Membrane</location>
        <topology evidence="1">Multi-pass membrane protein</topology>
    </subcellularLocation>
</comment>
<dbReference type="InterPro" id="IPR050363">
    <property type="entry name" value="MIP/Aquaporin"/>
</dbReference>
<evidence type="ECO:0000313" key="13">
    <source>
        <dbReference type="Proteomes" id="UP000027195"/>
    </source>
</evidence>
<feature type="transmembrane region" description="Helical" evidence="11">
    <location>
        <begin position="207"/>
        <end position="230"/>
    </location>
</feature>
<name>A0A067MQ95_BOTB1</name>
<dbReference type="GO" id="GO:0005886">
    <property type="term" value="C:plasma membrane"/>
    <property type="evidence" value="ECO:0007669"/>
    <property type="project" value="TreeGrafter"/>
</dbReference>
<sequence length="313" mass="33830">MLPLHNKRAKSEPSANTQGSYGTETRATSLGNLGSTISTQLANSPLIAEFLGALAMVAIGTVAKCLFGLYSSNGDPWWRTFALGWGFASAIGGWITNSYEGCLNPAVVIASAVFGCMPWKKAFEYISVQVSGAFCGSALAYGLLYSALDRLEGGPNIRTVSKSGEFFAVFDPSRTPGYTCNPAQDLGSRMMLYAMGYGPEVWNHKGWHSWFLAPIVAPVLGGLLGAFMCAKKSYPRRYARILLRLRKEAAPTLKFLTGHKVVWVTIGLDIVFGAAVVLRLAAPEGKEQLSRWLSHAPGLYIGDPHVLGMYTLY</sequence>
<feature type="region of interest" description="Disordered" evidence="10">
    <location>
        <begin position="1"/>
        <end position="23"/>
    </location>
</feature>
<dbReference type="PRINTS" id="PR00783">
    <property type="entry name" value="MINTRINSICP"/>
</dbReference>
<evidence type="ECO:0008006" key="14">
    <source>
        <dbReference type="Google" id="ProtNLM"/>
    </source>
</evidence>
<proteinExistence type="inferred from homology"/>
<keyword evidence="13" id="KW-1185">Reference proteome</keyword>
<keyword evidence="5" id="KW-0677">Repeat</keyword>
<organism evidence="12 13">
    <name type="scientific">Botryobasidium botryosum (strain FD-172 SS1)</name>
    <dbReference type="NCBI Taxonomy" id="930990"/>
    <lineage>
        <taxon>Eukaryota</taxon>
        <taxon>Fungi</taxon>
        <taxon>Dikarya</taxon>
        <taxon>Basidiomycota</taxon>
        <taxon>Agaricomycotina</taxon>
        <taxon>Agaricomycetes</taxon>
        <taxon>Cantharellales</taxon>
        <taxon>Botryobasidiaceae</taxon>
        <taxon>Botryobasidium</taxon>
    </lineage>
</organism>
<accession>A0A067MQ95</accession>
<dbReference type="InterPro" id="IPR023271">
    <property type="entry name" value="Aquaporin-like"/>
</dbReference>
<dbReference type="Gene3D" id="1.20.1080.10">
    <property type="entry name" value="Glycerol uptake facilitator protein"/>
    <property type="match status" value="2"/>
</dbReference>
<dbReference type="PANTHER" id="PTHR43829:SF9">
    <property type="entry name" value="AQUAPORIN-9"/>
    <property type="match status" value="1"/>
</dbReference>
<evidence type="ECO:0000256" key="3">
    <source>
        <dbReference type="ARBA" id="ARBA00022448"/>
    </source>
</evidence>
<dbReference type="GO" id="GO:0015250">
    <property type="term" value="F:water channel activity"/>
    <property type="evidence" value="ECO:0007669"/>
    <property type="project" value="TreeGrafter"/>
</dbReference>
<evidence type="ECO:0000256" key="4">
    <source>
        <dbReference type="ARBA" id="ARBA00022692"/>
    </source>
</evidence>
<evidence type="ECO:0000256" key="9">
    <source>
        <dbReference type="RuleBase" id="RU000477"/>
    </source>
</evidence>
<evidence type="ECO:0000313" key="12">
    <source>
        <dbReference type="EMBL" id="KDQ17898.1"/>
    </source>
</evidence>
<dbReference type="OrthoDB" id="3222at2759"/>
<evidence type="ECO:0000256" key="6">
    <source>
        <dbReference type="ARBA" id="ARBA00022989"/>
    </source>
</evidence>
<keyword evidence="3 9" id="KW-0813">Transport</keyword>
<evidence type="ECO:0000256" key="7">
    <source>
        <dbReference type="ARBA" id="ARBA00023136"/>
    </source>
</evidence>
<evidence type="ECO:0000256" key="10">
    <source>
        <dbReference type="SAM" id="MobiDB-lite"/>
    </source>
</evidence>
<dbReference type="InterPro" id="IPR000425">
    <property type="entry name" value="MIP"/>
</dbReference>
<keyword evidence="4 9" id="KW-0812">Transmembrane</keyword>
<evidence type="ECO:0000256" key="8">
    <source>
        <dbReference type="ARBA" id="ARBA00034651"/>
    </source>
</evidence>
<feature type="transmembrane region" description="Helical" evidence="11">
    <location>
        <begin position="102"/>
        <end position="119"/>
    </location>
</feature>
<comment type="similarity">
    <text evidence="2 9">Belongs to the MIP/aquaporin (TC 1.A.8) family.</text>
</comment>
<dbReference type="InParanoid" id="A0A067MQ95"/>
<feature type="compositionally biased region" description="Polar residues" evidence="10">
    <location>
        <begin position="13"/>
        <end position="23"/>
    </location>
</feature>
<dbReference type="HOGENOM" id="CLU_888501_0_0_1"/>
<dbReference type="EMBL" id="KL198022">
    <property type="protein sequence ID" value="KDQ17898.1"/>
    <property type="molecule type" value="Genomic_DNA"/>
</dbReference>
<dbReference type="GO" id="GO:0015254">
    <property type="term" value="F:glycerol channel activity"/>
    <property type="evidence" value="ECO:0007669"/>
    <property type="project" value="TreeGrafter"/>
</dbReference>
<evidence type="ECO:0000256" key="2">
    <source>
        <dbReference type="ARBA" id="ARBA00006175"/>
    </source>
</evidence>
<dbReference type="AlphaFoldDB" id="A0A067MQ95"/>